<dbReference type="Gramene" id="OBART11G11740.1">
    <property type="protein sequence ID" value="OBART11G11740.1"/>
    <property type="gene ID" value="OBART11G11740"/>
</dbReference>
<dbReference type="EnsemblPlants" id="OBART11G11740.1">
    <property type="protein sequence ID" value="OBART11G11740.1"/>
    <property type="gene ID" value="OBART11G11740"/>
</dbReference>
<dbReference type="AlphaFoldDB" id="A0A0D3HL99"/>
<dbReference type="PaxDb" id="65489-OBART11G11740.1"/>
<feature type="compositionally biased region" description="Polar residues" evidence="1">
    <location>
        <begin position="1"/>
        <end position="12"/>
    </location>
</feature>
<reference evidence="2" key="2">
    <citation type="submission" date="2015-03" db="UniProtKB">
        <authorList>
            <consortium name="EnsemblPlants"/>
        </authorList>
    </citation>
    <scope>IDENTIFICATION</scope>
</reference>
<feature type="region of interest" description="Disordered" evidence="1">
    <location>
        <begin position="1"/>
        <end position="28"/>
    </location>
</feature>
<dbReference type="HOGENOM" id="CLU_2100614_0_0_1"/>
<sequence length="116" mass="11829">MATRSAVATGSCQAWGGGAGRPPTRRQHGAGVAAAVEQSSSLVAVKKASSTAQIWRLHSCFPPPRHLFRSGGLGKGCAQGDVLNGDDPDGEAAACGIVFLLIRSVAKSHRLRAAPA</sequence>
<reference evidence="2" key="1">
    <citation type="journal article" date="2009" name="Rice">
        <title>De Novo Next Generation Sequencing of Plant Genomes.</title>
        <authorList>
            <person name="Rounsley S."/>
            <person name="Marri P.R."/>
            <person name="Yu Y."/>
            <person name="He R."/>
            <person name="Sisneros N."/>
            <person name="Goicoechea J.L."/>
            <person name="Lee S.J."/>
            <person name="Angelova A."/>
            <person name="Kudrna D."/>
            <person name="Luo M."/>
            <person name="Affourtit J."/>
            <person name="Desany B."/>
            <person name="Knight J."/>
            <person name="Niazi F."/>
            <person name="Egholm M."/>
            <person name="Wing R.A."/>
        </authorList>
    </citation>
    <scope>NUCLEOTIDE SEQUENCE [LARGE SCALE GENOMIC DNA]</scope>
    <source>
        <strain evidence="2">cv. IRGC 105608</strain>
    </source>
</reference>
<evidence type="ECO:0000313" key="3">
    <source>
        <dbReference type="Proteomes" id="UP000026960"/>
    </source>
</evidence>
<name>A0A0D3HL99_9ORYZ</name>
<evidence type="ECO:0000256" key="1">
    <source>
        <dbReference type="SAM" id="MobiDB-lite"/>
    </source>
</evidence>
<accession>A0A0D3HL99</accession>
<protein>
    <submittedName>
        <fullName evidence="2">Uncharacterized protein</fullName>
    </submittedName>
</protein>
<evidence type="ECO:0000313" key="2">
    <source>
        <dbReference type="EnsemblPlants" id="OBART11G11740.1"/>
    </source>
</evidence>
<organism evidence="2">
    <name type="scientific">Oryza barthii</name>
    <dbReference type="NCBI Taxonomy" id="65489"/>
    <lineage>
        <taxon>Eukaryota</taxon>
        <taxon>Viridiplantae</taxon>
        <taxon>Streptophyta</taxon>
        <taxon>Embryophyta</taxon>
        <taxon>Tracheophyta</taxon>
        <taxon>Spermatophyta</taxon>
        <taxon>Magnoliopsida</taxon>
        <taxon>Liliopsida</taxon>
        <taxon>Poales</taxon>
        <taxon>Poaceae</taxon>
        <taxon>BOP clade</taxon>
        <taxon>Oryzoideae</taxon>
        <taxon>Oryzeae</taxon>
        <taxon>Oryzinae</taxon>
        <taxon>Oryza</taxon>
    </lineage>
</organism>
<keyword evidence="3" id="KW-1185">Reference proteome</keyword>
<dbReference type="Proteomes" id="UP000026960">
    <property type="component" value="Chromosome 11"/>
</dbReference>
<proteinExistence type="predicted"/>